<keyword evidence="2" id="KW-1133">Transmembrane helix</keyword>
<keyword evidence="2" id="KW-0472">Membrane</keyword>
<feature type="transmembrane region" description="Helical" evidence="2">
    <location>
        <begin position="105"/>
        <end position="123"/>
    </location>
</feature>
<gene>
    <name evidence="4" type="ORF">I4J89_39320</name>
</gene>
<dbReference type="InterPro" id="IPR000326">
    <property type="entry name" value="PAP2/HPO"/>
</dbReference>
<feature type="transmembrane region" description="Helical" evidence="2">
    <location>
        <begin position="80"/>
        <end position="98"/>
    </location>
</feature>
<organism evidence="4 5">
    <name type="scientific">Actinoplanes aureus</name>
    <dbReference type="NCBI Taxonomy" id="2792083"/>
    <lineage>
        <taxon>Bacteria</taxon>
        <taxon>Bacillati</taxon>
        <taxon>Actinomycetota</taxon>
        <taxon>Actinomycetes</taxon>
        <taxon>Micromonosporales</taxon>
        <taxon>Micromonosporaceae</taxon>
        <taxon>Actinoplanes</taxon>
    </lineage>
</organism>
<feature type="transmembrane region" description="Helical" evidence="2">
    <location>
        <begin position="233"/>
        <end position="255"/>
    </location>
</feature>
<reference evidence="4" key="1">
    <citation type="submission" date="2020-11" db="EMBL/GenBank/DDBJ databases">
        <title>Isolation and identification of active actinomycetes.</title>
        <authorList>
            <person name="Sun X."/>
        </authorList>
    </citation>
    <scope>NUCLEOTIDE SEQUENCE</scope>
    <source>
        <strain evidence="4">NEAU-A11</strain>
    </source>
</reference>
<dbReference type="SMART" id="SM00014">
    <property type="entry name" value="acidPPc"/>
    <property type="match status" value="1"/>
</dbReference>
<feature type="region of interest" description="Disordered" evidence="1">
    <location>
        <begin position="1"/>
        <end position="21"/>
    </location>
</feature>
<proteinExistence type="predicted"/>
<dbReference type="Gene3D" id="1.20.144.10">
    <property type="entry name" value="Phosphatidic acid phosphatase type 2/haloperoxidase"/>
    <property type="match status" value="1"/>
</dbReference>
<accession>A0A931CI16</accession>
<dbReference type="Pfam" id="PF01569">
    <property type="entry name" value="PAP2"/>
    <property type="match status" value="1"/>
</dbReference>
<evidence type="ECO:0000313" key="4">
    <source>
        <dbReference type="EMBL" id="MBG0567516.1"/>
    </source>
</evidence>
<evidence type="ECO:0000256" key="2">
    <source>
        <dbReference type="SAM" id="Phobius"/>
    </source>
</evidence>
<comment type="caution">
    <text evidence="4">The sequence shown here is derived from an EMBL/GenBank/DDBJ whole genome shotgun (WGS) entry which is preliminary data.</text>
</comment>
<evidence type="ECO:0000256" key="1">
    <source>
        <dbReference type="SAM" id="MobiDB-lite"/>
    </source>
</evidence>
<feature type="transmembrane region" description="Helical" evidence="2">
    <location>
        <begin position="267"/>
        <end position="288"/>
    </location>
</feature>
<feature type="transmembrane region" description="Helical" evidence="2">
    <location>
        <begin position="194"/>
        <end position="212"/>
    </location>
</feature>
<dbReference type="EMBL" id="JADQTO010000027">
    <property type="protein sequence ID" value="MBG0567516.1"/>
    <property type="molecule type" value="Genomic_DNA"/>
</dbReference>
<dbReference type="SUPFAM" id="SSF48317">
    <property type="entry name" value="Acid phosphatase/Vanadium-dependent haloperoxidase"/>
    <property type="match status" value="1"/>
</dbReference>
<keyword evidence="5" id="KW-1185">Reference proteome</keyword>
<sequence length="306" mass="31663">MTAVAPRPTRPARRSGTPRRNTWHTVTPLLVATTAAALAFAVHRVFIGTSLGQLVDTAAMRGGDVEHPRVTEVLTRTLNATQLASLAVVCVLAAAFGALRRRLDLSIAAALLVIGANVTVQLLKAGLSRPELDDFPAPNSFPSGHTAAAVSAAFVLVLVFPRALRGTVGLVGAGYVAIVAVATVWAEWHRPSDAVAAMLIVLAWGALAVFGVRLRRAGSPRPLQLPNRLVMGVLAVTGAATAAVSLCWLVAVALSERVLPDLVSGRFAFLAGTAGIIATVAGTFIIWVRLNAAEPPAGPPVQGGTK</sequence>
<feature type="domain" description="Phosphatidic acid phosphatase type 2/haloperoxidase" evidence="3">
    <location>
        <begin position="105"/>
        <end position="209"/>
    </location>
</feature>
<name>A0A931CI16_9ACTN</name>
<dbReference type="Proteomes" id="UP000598146">
    <property type="component" value="Unassembled WGS sequence"/>
</dbReference>
<protein>
    <submittedName>
        <fullName evidence="4">Phosphatase PAP2 family protein</fullName>
    </submittedName>
</protein>
<feature type="transmembrane region" description="Helical" evidence="2">
    <location>
        <begin position="143"/>
        <end position="161"/>
    </location>
</feature>
<dbReference type="InterPro" id="IPR036938">
    <property type="entry name" value="PAP2/HPO_sf"/>
</dbReference>
<feature type="transmembrane region" description="Helical" evidence="2">
    <location>
        <begin position="168"/>
        <end position="188"/>
    </location>
</feature>
<evidence type="ECO:0000259" key="3">
    <source>
        <dbReference type="SMART" id="SM00014"/>
    </source>
</evidence>
<feature type="transmembrane region" description="Helical" evidence="2">
    <location>
        <begin position="21"/>
        <end position="42"/>
    </location>
</feature>
<evidence type="ECO:0000313" key="5">
    <source>
        <dbReference type="Proteomes" id="UP000598146"/>
    </source>
</evidence>
<dbReference type="AlphaFoldDB" id="A0A931CI16"/>
<keyword evidence="2" id="KW-0812">Transmembrane</keyword>